<organism evidence="1 2">
    <name type="scientific">Dermacentor silvarum</name>
    <name type="common">Tick</name>
    <dbReference type="NCBI Taxonomy" id="543639"/>
    <lineage>
        <taxon>Eukaryota</taxon>
        <taxon>Metazoa</taxon>
        <taxon>Ecdysozoa</taxon>
        <taxon>Arthropoda</taxon>
        <taxon>Chelicerata</taxon>
        <taxon>Arachnida</taxon>
        <taxon>Acari</taxon>
        <taxon>Parasitiformes</taxon>
        <taxon>Ixodida</taxon>
        <taxon>Ixodoidea</taxon>
        <taxon>Ixodidae</taxon>
        <taxon>Rhipicephalinae</taxon>
        <taxon>Dermacentor</taxon>
    </lineage>
</organism>
<proteinExistence type="predicted"/>
<evidence type="ECO:0000313" key="1">
    <source>
        <dbReference type="EMBL" id="KAH7933169.1"/>
    </source>
</evidence>
<reference evidence="1" key="1">
    <citation type="submission" date="2020-05" db="EMBL/GenBank/DDBJ databases">
        <title>Large-scale comparative analyses of tick genomes elucidate their genetic diversity and vector capacities.</title>
        <authorList>
            <person name="Jia N."/>
            <person name="Wang J."/>
            <person name="Shi W."/>
            <person name="Du L."/>
            <person name="Sun Y."/>
            <person name="Zhan W."/>
            <person name="Jiang J."/>
            <person name="Wang Q."/>
            <person name="Zhang B."/>
            <person name="Ji P."/>
            <person name="Sakyi L.B."/>
            <person name="Cui X."/>
            <person name="Yuan T."/>
            <person name="Jiang B."/>
            <person name="Yang W."/>
            <person name="Lam T.T.-Y."/>
            <person name="Chang Q."/>
            <person name="Ding S."/>
            <person name="Wang X."/>
            <person name="Zhu J."/>
            <person name="Ruan X."/>
            <person name="Zhao L."/>
            <person name="Wei J."/>
            <person name="Que T."/>
            <person name="Du C."/>
            <person name="Cheng J."/>
            <person name="Dai P."/>
            <person name="Han X."/>
            <person name="Huang E."/>
            <person name="Gao Y."/>
            <person name="Liu J."/>
            <person name="Shao H."/>
            <person name="Ye R."/>
            <person name="Li L."/>
            <person name="Wei W."/>
            <person name="Wang X."/>
            <person name="Wang C."/>
            <person name="Yang T."/>
            <person name="Huo Q."/>
            <person name="Li W."/>
            <person name="Guo W."/>
            <person name="Chen H."/>
            <person name="Zhou L."/>
            <person name="Ni X."/>
            <person name="Tian J."/>
            <person name="Zhou Y."/>
            <person name="Sheng Y."/>
            <person name="Liu T."/>
            <person name="Pan Y."/>
            <person name="Xia L."/>
            <person name="Li J."/>
            <person name="Zhao F."/>
            <person name="Cao W."/>
        </authorList>
    </citation>
    <scope>NUCLEOTIDE SEQUENCE</scope>
    <source>
        <strain evidence="1">Dsil-2018</strain>
    </source>
</reference>
<dbReference type="Proteomes" id="UP000821865">
    <property type="component" value="Chromosome 9"/>
</dbReference>
<comment type="caution">
    <text evidence="1">The sequence shown here is derived from an EMBL/GenBank/DDBJ whole genome shotgun (WGS) entry which is preliminary data.</text>
</comment>
<name>A0ACB8C2V7_DERSI</name>
<keyword evidence="2" id="KW-1185">Reference proteome</keyword>
<protein>
    <submittedName>
        <fullName evidence="1">Uncharacterized protein</fullName>
    </submittedName>
</protein>
<accession>A0ACB8C2V7</accession>
<gene>
    <name evidence="1" type="ORF">HPB49_009830</name>
</gene>
<sequence length="289" mass="31629">MSDDGKTDNELDQELDIENDYSKDYSVEASSSKTPLVQASSPQAQPVEPGGSGRVPSMPGFVSENGSCDVSASQTLKDKTYAGTENASSLPASGKTDQKSPQLRLRKKRVPIIDQHGKPSACEDDSSDAKCEPLASAAGASSHPQYNSLENETQAFGDPFPPDAMPDVASSSLEPFWHHRLELPDLNHHMPATRAQAFAAVTLSVERTAAYEAGQRLVPHPDANEDYDNEWLRGEIVFEWTEEISRLIACIYYFCLAMAVLLENDDTHGGLSALLVLWVLFYPLIFAYM</sequence>
<dbReference type="EMBL" id="CM023478">
    <property type="protein sequence ID" value="KAH7933169.1"/>
    <property type="molecule type" value="Genomic_DNA"/>
</dbReference>
<evidence type="ECO:0000313" key="2">
    <source>
        <dbReference type="Proteomes" id="UP000821865"/>
    </source>
</evidence>